<keyword evidence="5" id="KW-1185">Reference proteome</keyword>
<gene>
    <name evidence="4" type="ORF">FYJ85_21660</name>
</gene>
<dbReference type="Pfam" id="PF00092">
    <property type="entry name" value="VWA"/>
    <property type="match status" value="1"/>
</dbReference>
<dbReference type="Gene3D" id="3.40.50.410">
    <property type="entry name" value="von Willebrand factor, type A domain"/>
    <property type="match status" value="1"/>
</dbReference>
<proteinExistence type="predicted"/>
<feature type="compositionally biased region" description="Polar residues" evidence="1">
    <location>
        <begin position="451"/>
        <end position="460"/>
    </location>
</feature>
<feature type="domain" description="VWFA" evidence="3">
    <location>
        <begin position="77"/>
        <end position="256"/>
    </location>
</feature>
<name>A0A844G6U3_9BACT</name>
<dbReference type="SUPFAM" id="SSF53300">
    <property type="entry name" value="vWA-like"/>
    <property type="match status" value="1"/>
</dbReference>
<dbReference type="InterPro" id="IPR002035">
    <property type="entry name" value="VWF_A"/>
</dbReference>
<dbReference type="PROSITE" id="PS50234">
    <property type="entry name" value="VWFA"/>
    <property type="match status" value="1"/>
</dbReference>
<dbReference type="InterPro" id="IPR051266">
    <property type="entry name" value="CLCR"/>
</dbReference>
<feature type="chain" id="PRO_5032829463" evidence="2">
    <location>
        <begin position="24"/>
        <end position="460"/>
    </location>
</feature>
<dbReference type="EMBL" id="VUNS01000044">
    <property type="protein sequence ID" value="MST99640.1"/>
    <property type="molecule type" value="Genomic_DNA"/>
</dbReference>
<evidence type="ECO:0000313" key="4">
    <source>
        <dbReference type="EMBL" id="MST99640.1"/>
    </source>
</evidence>
<evidence type="ECO:0000313" key="5">
    <source>
        <dbReference type="Proteomes" id="UP000435649"/>
    </source>
</evidence>
<dbReference type="Proteomes" id="UP000435649">
    <property type="component" value="Unassembled WGS sequence"/>
</dbReference>
<reference evidence="4 5" key="1">
    <citation type="submission" date="2019-08" db="EMBL/GenBank/DDBJ databases">
        <title>In-depth cultivation of the pig gut microbiome towards novel bacterial diversity and tailored functional studies.</title>
        <authorList>
            <person name="Wylensek D."/>
            <person name="Hitch T.C.A."/>
            <person name="Clavel T."/>
        </authorList>
    </citation>
    <scope>NUCLEOTIDE SEQUENCE [LARGE SCALE GENOMIC DNA]</scope>
    <source>
        <strain evidence="4 5">BBE-744-WT-12</strain>
    </source>
</reference>
<dbReference type="RefSeq" id="WP_154420806.1">
    <property type="nucleotide sequence ID" value="NZ_VUNS01000044.1"/>
</dbReference>
<dbReference type="SMART" id="SM00327">
    <property type="entry name" value="VWA"/>
    <property type="match status" value="1"/>
</dbReference>
<evidence type="ECO:0000256" key="1">
    <source>
        <dbReference type="SAM" id="MobiDB-lite"/>
    </source>
</evidence>
<evidence type="ECO:0000256" key="2">
    <source>
        <dbReference type="SAM" id="SignalP"/>
    </source>
</evidence>
<sequence>MKRVFALFRFASACLLACAACNAAEPSVPAPAPGGVTLTVEAENSILPAGNAQEAMVRIAISAPAPARQPRLVKTVNLAVAFDCSGSMSGGKIVHARQAAQNALEQLGENDFFSLVIYNHSARVLIPATRVTESAKRELAAVIGSIPAGGGTALFSGVSLAADELRKAGNDPRGVRRLILLSDGQANVGPSSPAELGKLGSALVKEGITVSTVGIGSDYNEDLMTSLAQNSDGNFYFVARSSDLVPILARELGSALSVAARRVKVRIDCPPGVRPRGILGCRCRIDGQSIELDFNQIYAGHDKVLILQLDLPPQPDGSSKPLADVTLEYLTAEAEKAPVLTRSVAVNFSADSSASARSLNKAVSADVALQQSAAIREEAINQSDCGNILFASEKLRQAQLLLERNAALTGSEEVRETAKRLADESDRLAQAETAPATYNETRKEIKGRSYQIRNSQPVRQ</sequence>
<dbReference type="PANTHER" id="PTHR10579">
    <property type="entry name" value="CALCIUM-ACTIVATED CHLORIDE CHANNEL REGULATOR"/>
    <property type="match status" value="1"/>
</dbReference>
<dbReference type="InterPro" id="IPR036465">
    <property type="entry name" value="vWFA_dom_sf"/>
</dbReference>
<feature type="signal peptide" evidence="2">
    <location>
        <begin position="1"/>
        <end position="23"/>
    </location>
</feature>
<comment type="caution">
    <text evidence="4">The sequence shown here is derived from an EMBL/GenBank/DDBJ whole genome shotgun (WGS) entry which is preliminary data.</text>
</comment>
<protein>
    <submittedName>
        <fullName evidence="4">VWA domain-containing protein</fullName>
    </submittedName>
</protein>
<dbReference type="PANTHER" id="PTHR10579:SF43">
    <property type="entry name" value="ZINC FINGER (C3HC4-TYPE RING FINGER) FAMILY PROTEIN"/>
    <property type="match status" value="1"/>
</dbReference>
<accession>A0A844G6U3</accession>
<evidence type="ECO:0000259" key="3">
    <source>
        <dbReference type="PROSITE" id="PS50234"/>
    </source>
</evidence>
<organism evidence="4 5">
    <name type="scientific">Victivallis lenta</name>
    <dbReference type="NCBI Taxonomy" id="2606640"/>
    <lineage>
        <taxon>Bacteria</taxon>
        <taxon>Pseudomonadati</taxon>
        <taxon>Lentisphaerota</taxon>
        <taxon>Lentisphaeria</taxon>
        <taxon>Victivallales</taxon>
        <taxon>Victivallaceae</taxon>
        <taxon>Victivallis</taxon>
    </lineage>
</organism>
<keyword evidence="2" id="KW-0732">Signal</keyword>
<dbReference type="AlphaFoldDB" id="A0A844G6U3"/>
<feature type="region of interest" description="Disordered" evidence="1">
    <location>
        <begin position="421"/>
        <end position="460"/>
    </location>
</feature>